<accession>A0A3N0G902</accession>
<proteinExistence type="inferred from homology"/>
<dbReference type="PANTHER" id="PTHR32309">
    <property type="entry name" value="TYROSINE-PROTEIN KINASE"/>
    <property type="match status" value="1"/>
</dbReference>
<dbReference type="UniPathway" id="UPA00566"/>
<comment type="subcellular location">
    <subcellularLocation>
        <location evidence="6">Cell inner membrane</location>
        <topology evidence="6">Multi-pass membrane protein</topology>
    </subcellularLocation>
    <subcellularLocation>
        <location evidence="1">Cell membrane</location>
        <topology evidence="1">Multi-pass membrane protein</topology>
    </subcellularLocation>
</comment>
<feature type="transmembrane region" description="Helical" evidence="6">
    <location>
        <begin position="319"/>
        <end position="338"/>
    </location>
</feature>
<evidence type="ECO:0000256" key="5">
    <source>
        <dbReference type="ARBA" id="ARBA00023136"/>
    </source>
</evidence>
<evidence type="ECO:0000259" key="7">
    <source>
        <dbReference type="Pfam" id="PF02706"/>
    </source>
</evidence>
<feature type="transmembrane region" description="Helical" evidence="6">
    <location>
        <begin position="30"/>
        <end position="49"/>
    </location>
</feature>
<dbReference type="NCBIfam" id="NF008645">
    <property type="entry name" value="PRK11638.1"/>
    <property type="match status" value="1"/>
</dbReference>
<protein>
    <recommendedName>
        <fullName evidence="6">ECA polysaccharide chain length modulation protein</fullName>
    </recommendedName>
</protein>
<keyword evidence="5 6" id="KW-0472">Membrane</keyword>
<dbReference type="InterPro" id="IPR032895">
    <property type="entry name" value="WzzE"/>
</dbReference>
<dbReference type="SUPFAM" id="SSF160355">
    <property type="entry name" value="Bacterial polysaccharide co-polymerase-like"/>
    <property type="match status" value="1"/>
</dbReference>
<sequence length="342" mass="38473">MKQETSVQPLSPDNALDIQQLCRALWQGKIWIVGSAALFALVALMYSWLAQPVWRSTAVTDKPASALLSTFFDQQQWLRSLDAPAVVDGNAIVADAYAEFTMQAAAYDTRREFWLQSPYYRERQKGDDKADAVLLDTLINDIQFMPRDDAKKTSDTLKLGADNARDASNLLRQYVQFANQRAVNHLNQSLAGSWAARIRFERAWLQREETVAQATYDRTVQRLTQALVIARQQGIVQPKNEASLSLPDSEWFLQGTSQLQARLDMLKASGPAFDADDESRRATLAMLESGPALTTQYQTYRYLHTPEEPVQRDSPRRGFLLLMWGSIGLLVGAGVALARRSR</sequence>
<comment type="caution">
    <text evidence="8">The sequence shown here is derived from an EMBL/GenBank/DDBJ whole genome shotgun (WGS) entry which is preliminary data.</text>
</comment>
<gene>
    <name evidence="6" type="primary">wzzE</name>
    <name evidence="8" type="ORF">EF878_04245</name>
</gene>
<evidence type="ECO:0000313" key="9">
    <source>
        <dbReference type="Proteomes" id="UP000276061"/>
    </source>
</evidence>
<dbReference type="RefSeq" id="WP_123252106.1">
    <property type="nucleotide sequence ID" value="NZ_RJLR01000008.1"/>
</dbReference>
<dbReference type="Proteomes" id="UP000276061">
    <property type="component" value="Unassembled WGS sequence"/>
</dbReference>
<keyword evidence="2 6" id="KW-1003">Cell membrane</keyword>
<dbReference type="EMBL" id="RJLR01000008">
    <property type="protein sequence ID" value="RNM08540.1"/>
    <property type="molecule type" value="Genomic_DNA"/>
</dbReference>
<evidence type="ECO:0000313" key="8">
    <source>
        <dbReference type="EMBL" id="RNM08540.1"/>
    </source>
</evidence>
<dbReference type="Gene3D" id="3.30.1890.10">
    <property type="entry name" value="FepE-like"/>
    <property type="match status" value="1"/>
</dbReference>
<keyword evidence="4 6" id="KW-1133">Transmembrane helix</keyword>
<dbReference type="GO" id="GO:0005886">
    <property type="term" value="C:plasma membrane"/>
    <property type="evidence" value="ECO:0007669"/>
    <property type="project" value="UniProtKB-SubCell"/>
</dbReference>
<dbReference type="Pfam" id="PF02706">
    <property type="entry name" value="Wzz"/>
    <property type="match status" value="1"/>
</dbReference>
<dbReference type="InterPro" id="IPR003856">
    <property type="entry name" value="LPS_length_determ_N"/>
</dbReference>
<comment type="subunit">
    <text evidence="6">Probably part of a complex composed of WzxE, WzyE and WzzE.</text>
</comment>
<evidence type="ECO:0000256" key="3">
    <source>
        <dbReference type="ARBA" id="ARBA00022692"/>
    </source>
</evidence>
<comment type="pathway">
    <text evidence="6">Bacterial outer membrane biogenesis; enterobacterial common antigen biosynthesis.</text>
</comment>
<evidence type="ECO:0000256" key="1">
    <source>
        <dbReference type="ARBA" id="ARBA00004651"/>
    </source>
</evidence>
<comment type="similarity">
    <text evidence="6">Belongs to the WzzB/Cld/Rol family.</text>
</comment>
<dbReference type="PANTHER" id="PTHR32309:SF16">
    <property type="entry name" value="ECA POLYSACCHARIDE CHAIN LENGTH MODULATION PROTEIN"/>
    <property type="match status" value="1"/>
</dbReference>
<comment type="function">
    <text evidence="6">Modulates the polysaccharide chain length of enterobacterial common antigen (ECA).</text>
</comment>
<dbReference type="OrthoDB" id="9775724at2"/>
<name>A0A3N0G902_9GAMM</name>
<keyword evidence="3 6" id="KW-0812">Transmembrane</keyword>
<organism evidence="8 9">
    <name type="scientific">Dickeya undicola</name>
    <dbReference type="NCBI Taxonomy" id="1577887"/>
    <lineage>
        <taxon>Bacteria</taxon>
        <taxon>Pseudomonadati</taxon>
        <taxon>Pseudomonadota</taxon>
        <taxon>Gammaproteobacteria</taxon>
        <taxon>Enterobacterales</taxon>
        <taxon>Pectobacteriaceae</taxon>
        <taxon>Dickeya</taxon>
    </lineage>
</organism>
<evidence type="ECO:0000256" key="4">
    <source>
        <dbReference type="ARBA" id="ARBA00022989"/>
    </source>
</evidence>
<evidence type="ECO:0000256" key="6">
    <source>
        <dbReference type="HAMAP-Rule" id="MF_02025"/>
    </source>
</evidence>
<dbReference type="InterPro" id="IPR050445">
    <property type="entry name" value="Bact_polysacc_biosynth/exp"/>
</dbReference>
<dbReference type="HAMAP" id="MF_02025">
    <property type="entry name" value="WzzE"/>
    <property type="match status" value="1"/>
</dbReference>
<dbReference type="AlphaFoldDB" id="A0A3N0G902"/>
<keyword evidence="6" id="KW-0997">Cell inner membrane</keyword>
<dbReference type="GO" id="GO:0009246">
    <property type="term" value="P:enterobacterial common antigen biosynthetic process"/>
    <property type="evidence" value="ECO:0007669"/>
    <property type="project" value="UniProtKB-UniRule"/>
</dbReference>
<feature type="domain" description="Polysaccharide chain length determinant N-terminal" evidence="7">
    <location>
        <begin position="15"/>
        <end position="64"/>
    </location>
</feature>
<dbReference type="GO" id="GO:0004713">
    <property type="term" value="F:protein tyrosine kinase activity"/>
    <property type="evidence" value="ECO:0007669"/>
    <property type="project" value="TreeGrafter"/>
</dbReference>
<reference evidence="8 9" key="1">
    <citation type="submission" date="2018-11" db="EMBL/GenBank/DDBJ databases">
        <title>Characterization of surface water Dickeya isolates.</title>
        <authorList>
            <person name="Van Gijsegem F."/>
            <person name="Pedron J."/>
        </authorList>
    </citation>
    <scope>NUCLEOTIDE SEQUENCE [LARGE SCALE GENOMIC DNA]</scope>
    <source>
        <strain evidence="8 9">FVG1-MFV-O17</strain>
    </source>
</reference>
<evidence type="ECO:0000256" key="2">
    <source>
        <dbReference type="ARBA" id="ARBA00022475"/>
    </source>
</evidence>